<dbReference type="Gene3D" id="3.90.1150.10">
    <property type="entry name" value="Aspartate Aminotransferase, domain 1"/>
    <property type="match status" value="1"/>
</dbReference>
<dbReference type="GO" id="GO:0005737">
    <property type="term" value="C:cytoplasm"/>
    <property type="evidence" value="ECO:0007669"/>
    <property type="project" value="TreeGrafter"/>
</dbReference>
<dbReference type="InterPro" id="IPR015422">
    <property type="entry name" value="PyrdxlP-dep_Trfase_small"/>
</dbReference>
<protein>
    <submittedName>
        <fullName evidence="4">Uncharacterized protein</fullName>
    </submittedName>
</protein>
<keyword evidence="5" id="KW-1185">Reference proteome</keyword>
<comment type="caution">
    <text evidence="4">The sequence shown here is derived from an EMBL/GenBank/DDBJ whole genome shotgun (WGS) entry which is preliminary data.</text>
</comment>
<evidence type="ECO:0000256" key="3">
    <source>
        <dbReference type="ARBA" id="ARBA00023239"/>
    </source>
</evidence>
<dbReference type="PANTHER" id="PTHR11808:SF50">
    <property type="entry name" value="CYSTATHIONINE BETA-LYASE"/>
    <property type="match status" value="1"/>
</dbReference>
<evidence type="ECO:0000256" key="2">
    <source>
        <dbReference type="ARBA" id="ARBA00022898"/>
    </source>
</evidence>
<evidence type="ECO:0000256" key="1">
    <source>
        <dbReference type="ARBA" id="ARBA00001933"/>
    </source>
</evidence>
<dbReference type="SUPFAM" id="SSF53383">
    <property type="entry name" value="PLP-dependent transferases"/>
    <property type="match status" value="1"/>
</dbReference>
<sequence>MPSSLSSPYIHPSKPTMVLLESPANPLLKIADLALISREVKERACCDCGDLYDDEPIFTKAPGTCQGVPLPANSIHHIQRWQHPNVHRSTPINCFLLLRGVKTITASRLPPRRLVPPCPQLQRSGYQRETTRCRTLGALSFKTRDKAIDKEDRGDEAVGDWYLTQQPALPEHLIRLCVGIEDPTDLLDDLEHDLEHALAIAPNPQQNKYVRVLPAHTGCGAAWYWEHWKQQQHGRQRVVY</sequence>
<dbReference type="EMBL" id="JADNRY010000242">
    <property type="protein sequence ID" value="KAF9060495.1"/>
    <property type="molecule type" value="Genomic_DNA"/>
</dbReference>
<accession>A0A9P5TYH5</accession>
<proteinExistence type="predicted"/>
<dbReference type="InterPro" id="IPR000277">
    <property type="entry name" value="Cys/Met-Metab_PyrdxlP-dep_enz"/>
</dbReference>
<dbReference type="GO" id="GO:0030170">
    <property type="term" value="F:pyridoxal phosphate binding"/>
    <property type="evidence" value="ECO:0007669"/>
    <property type="project" value="InterPro"/>
</dbReference>
<dbReference type="GO" id="GO:0016846">
    <property type="term" value="F:carbon-sulfur lyase activity"/>
    <property type="evidence" value="ECO:0007669"/>
    <property type="project" value="TreeGrafter"/>
</dbReference>
<dbReference type="PANTHER" id="PTHR11808">
    <property type="entry name" value="TRANS-SULFURATION ENZYME FAMILY MEMBER"/>
    <property type="match status" value="1"/>
</dbReference>
<organism evidence="4 5">
    <name type="scientific">Rhodocollybia butyracea</name>
    <dbReference type="NCBI Taxonomy" id="206335"/>
    <lineage>
        <taxon>Eukaryota</taxon>
        <taxon>Fungi</taxon>
        <taxon>Dikarya</taxon>
        <taxon>Basidiomycota</taxon>
        <taxon>Agaricomycotina</taxon>
        <taxon>Agaricomycetes</taxon>
        <taxon>Agaricomycetidae</taxon>
        <taxon>Agaricales</taxon>
        <taxon>Marasmiineae</taxon>
        <taxon>Omphalotaceae</taxon>
        <taxon>Rhodocollybia</taxon>
    </lineage>
</organism>
<reference evidence="4" key="1">
    <citation type="submission" date="2020-11" db="EMBL/GenBank/DDBJ databases">
        <authorList>
            <consortium name="DOE Joint Genome Institute"/>
            <person name="Ahrendt S."/>
            <person name="Riley R."/>
            <person name="Andreopoulos W."/>
            <person name="Labutti K."/>
            <person name="Pangilinan J."/>
            <person name="Ruiz-Duenas F.J."/>
            <person name="Barrasa J.M."/>
            <person name="Sanchez-Garcia M."/>
            <person name="Camarero S."/>
            <person name="Miyauchi S."/>
            <person name="Serrano A."/>
            <person name="Linde D."/>
            <person name="Babiker R."/>
            <person name="Drula E."/>
            <person name="Ayuso-Fernandez I."/>
            <person name="Pacheco R."/>
            <person name="Padilla G."/>
            <person name="Ferreira P."/>
            <person name="Barriuso J."/>
            <person name="Kellner H."/>
            <person name="Castanera R."/>
            <person name="Alfaro M."/>
            <person name="Ramirez L."/>
            <person name="Pisabarro A.G."/>
            <person name="Kuo A."/>
            <person name="Tritt A."/>
            <person name="Lipzen A."/>
            <person name="He G."/>
            <person name="Yan M."/>
            <person name="Ng V."/>
            <person name="Cullen D."/>
            <person name="Martin F."/>
            <person name="Rosso M.-N."/>
            <person name="Henrissat B."/>
            <person name="Hibbett D."/>
            <person name="Martinez A.T."/>
            <person name="Grigoriev I.V."/>
        </authorList>
    </citation>
    <scope>NUCLEOTIDE SEQUENCE</scope>
    <source>
        <strain evidence="4">AH 40177</strain>
    </source>
</reference>
<name>A0A9P5TYH5_9AGAR</name>
<keyword evidence="2" id="KW-0663">Pyridoxal phosphate</keyword>
<dbReference type="Proteomes" id="UP000772434">
    <property type="component" value="Unassembled WGS sequence"/>
</dbReference>
<keyword evidence="3" id="KW-0456">Lyase</keyword>
<gene>
    <name evidence="4" type="ORF">BDP27DRAFT_1370526</name>
</gene>
<dbReference type="AlphaFoldDB" id="A0A9P5TYH5"/>
<evidence type="ECO:0000313" key="4">
    <source>
        <dbReference type="EMBL" id="KAF9060495.1"/>
    </source>
</evidence>
<evidence type="ECO:0000313" key="5">
    <source>
        <dbReference type="Proteomes" id="UP000772434"/>
    </source>
</evidence>
<dbReference type="InterPro" id="IPR015424">
    <property type="entry name" value="PyrdxlP-dep_Trfase"/>
</dbReference>
<comment type="cofactor">
    <cofactor evidence="1">
        <name>pyridoxal 5'-phosphate</name>
        <dbReference type="ChEBI" id="CHEBI:597326"/>
    </cofactor>
</comment>
<dbReference type="GO" id="GO:0019346">
    <property type="term" value="P:transsulfuration"/>
    <property type="evidence" value="ECO:0007669"/>
    <property type="project" value="InterPro"/>
</dbReference>